<dbReference type="AlphaFoldDB" id="Q2IE17"/>
<keyword evidence="3" id="KW-0808">Transferase</keyword>
<feature type="domain" description="Glycosyltransferase subfamily 4-like N-terminal" evidence="2">
    <location>
        <begin position="19"/>
        <end position="195"/>
    </location>
</feature>
<dbReference type="Pfam" id="PF13439">
    <property type="entry name" value="Glyco_transf_4"/>
    <property type="match status" value="1"/>
</dbReference>
<dbReference type="SUPFAM" id="SSF53756">
    <property type="entry name" value="UDP-Glycosyltransferase/glycogen phosphorylase"/>
    <property type="match status" value="1"/>
</dbReference>
<accession>Q2IE17</accession>
<evidence type="ECO:0000259" key="1">
    <source>
        <dbReference type="Pfam" id="PF00534"/>
    </source>
</evidence>
<dbReference type="Proteomes" id="UP000001935">
    <property type="component" value="Chromosome"/>
</dbReference>
<dbReference type="PANTHER" id="PTHR46401:SF8">
    <property type="entry name" value="BLL6006 PROTEIN"/>
    <property type="match status" value="1"/>
</dbReference>
<dbReference type="InterPro" id="IPR001296">
    <property type="entry name" value="Glyco_trans_1"/>
</dbReference>
<evidence type="ECO:0000313" key="3">
    <source>
        <dbReference type="EMBL" id="ABC82827.1"/>
    </source>
</evidence>
<dbReference type="GO" id="GO:0016757">
    <property type="term" value="F:glycosyltransferase activity"/>
    <property type="evidence" value="ECO:0007669"/>
    <property type="project" value="InterPro"/>
</dbReference>
<dbReference type="CAZy" id="GT4">
    <property type="family name" value="Glycosyltransferase Family 4"/>
</dbReference>
<reference evidence="3 4" key="1">
    <citation type="submission" date="2006-01" db="EMBL/GenBank/DDBJ databases">
        <title>Complete sequence of Anaeromyxobacter dehalogenans 2CP-C.</title>
        <authorList>
            <consortium name="US DOE Joint Genome Institute"/>
            <person name="Copeland A."/>
            <person name="Lucas S."/>
            <person name="Lapidus A."/>
            <person name="Barry K."/>
            <person name="Detter J.C."/>
            <person name="Glavina T."/>
            <person name="Hammon N."/>
            <person name="Israni S."/>
            <person name="Pitluck S."/>
            <person name="Brettin T."/>
            <person name="Bruce D."/>
            <person name="Han C."/>
            <person name="Tapia R."/>
            <person name="Gilna P."/>
            <person name="Kiss H."/>
            <person name="Schmutz J."/>
            <person name="Larimer F."/>
            <person name="Land M."/>
            <person name="Kyrpides N."/>
            <person name="Anderson I."/>
            <person name="Sanford R.A."/>
            <person name="Ritalahti K.M."/>
            <person name="Thomas H.S."/>
            <person name="Kirby J.R."/>
            <person name="Zhulin I.B."/>
            <person name="Loeffler F.E."/>
            <person name="Richardson P."/>
        </authorList>
    </citation>
    <scope>NUCLEOTIDE SEQUENCE [LARGE SCALE GENOMIC DNA]</scope>
    <source>
        <strain evidence="3 4">2CP-C</strain>
    </source>
</reference>
<sequence length="402" mass="44192">MAEGEARMLLRVIDYVANPGGGVRFTVEMLRGLHRMYGPQIELVSHGEALQRYASLLSRDRGVRLVDVPPVEAWRSRTLMAGIPGAGPLNLLLGTARFHHAVAGDLLEGADVVWFPWLHRHRIPWARAGRVVATLHDVITLQFPEIAPAWIRRDERGTVRAWLASGARIAITSNATAATLHSMFGTDAERLEVIPLSGSHERPAAPVTRGDLAFKGREYLLAPINITPHKNAEVLLRALGRTGARHPLVLTGSGMDLWPPRSTRARKLTELAEASGFVRDASLFAPGYVDDRAYEQLLDEAWALVMPTLAEGGGSFPVLEAMTAGIPVIASDIPVMREMVERTGGQVLWFDPRDPADLAAKLAELEARYPEYRGRAERQAKTLRLRTWDDVAAGYARLLGLT</sequence>
<dbReference type="EMBL" id="CP000251">
    <property type="protein sequence ID" value="ABC82827.1"/>
    <property type="molecule type" value="Genomic_DNA"/>
</dbReference>
<dbReference type="HOGENOM" id="CLU_715058_0_0_7"/>
<evidence type="ECO:0000313" key="4">
    <source>
        <dbReference type="Proteomes" id="UP000001935"/>
    </source>
</evidence>
<protein>
    <submittedName>
        <fullName evidence="3">Glycosyl transferase, group 1</fullName>
    </submittedName>
</protein>
<proteinExistence type="predicted"/>
<feature type="domain" description="Glycosyl transferase family 1" evidence="1">
    <location>
        <begin position="215"/>
        <end position="381"/>
    </location>
</feature>
<name>Q2IE17_ANADE</name>
<evidence type="ECO:0000259" key="2">
    <source>
        <dbReference type="Pfam" id="PF13439"/>
    </source>
</evidence>
<dbReference type="OrthoDB" id="5490278at2"/>
<dbReference type="Pfam" id="PF00534">
    <property type="entry name" value="Glycos_transf_1"/>
    <property type="match status" value="1"/>
</dbReference>
<dbReference type="PANTHER" id="PTHR46401">
    <property type="entry name" value="GLYCOSYLTRANSFERASE WBBK-RELATED"/>
    <property type="match status" value="1"/>
</dbReference>
<gene>
    <name evidence="3" type="ordered locus">Adeh_3058</name>
</gene>
<dbReference type="eggNOG" id="COG0438">
    <property type="taxonomic scope" value="Bacteria"/>
</dbReference>
<organism evidence="3 4">
    <name type="scientific">Anaeromyxobacter dehalogenans (strain 2CP-C)</name>
    <dbReference type="NCBI Taxonomy" id="290397"/>
    <lineage>
        <taxon>Bacteria</taxon>
        <taxon>Pseudomonadati</taxon>
        <taxon>Myxococcota</taxon>
        <taxon>Myxococcia</taxon>
        <taxon>Myxococcales</taxon>
        <taxon>Cystobacterineae</taxon>
        <taxon>Anaeromyxobacteraceae</taxon>
        <taxon>Anaeromyxobacter</taxon>
    </lineage>
</organism>
<dbReference type="Gene3D" id="3.40.50.2000">
    <property type="entry name" value="Glycogen Phosphorylase B"/>
    <property type="match status" value="1"/>
</dbReference>
<dbReference type="InterPro" id="IPR028098">
    <property type="entry name" value="Glyco_trans_4-like_N"/>
</dbReference>
<dbReference type="KEGG" id="ade:Adeh_3058"/>
<dbReference type="STRING" id="290397.Adeh_3058"/>